<dbReference type="EMBL" id="QBKG01000001">
    <property type="protein sequence ID" value="PTX08376.1"/>
    <property type="molecule type" value="Genomic_DNA"/>
</dbReference>
<evidence type="ECO:0000313" key="1">
    <source>
        <dbReference type="EMBL" id="PTX08376.1"/>
    </source>
</evidence>
<dbReference type="AlphaFoldDB" id="A0A2T5XXX9"/>
<organism evidence="1 2">
    <name type="scientific">Capnocytophaga leadbetteri</name>
    <dbReference type="NCBI Taxonomy" id="327575"/>
    <lineage>
        <taxon>Bacteria</taxon>
        <taxon>Pseudomonadati</taxon>
        <taxon>Bacteroidota</taxon>
        <taxon>Flavobacteriia</taxon>
        <taxon>Flavobacteriales</taxon>
        <taxon>Flavobacteriaceae</taxon>
        <taxon>Capnocytophaga</taxon>
    </lineage>
</organism>
<comment type="caution">
    <text evidence="1">The sequence shown here is derived from an EMBL/GenBank/DDBJ whole genome shotgun (WGS) entry which is preliminary data.</text>
</comment>
<proteinExistence type="predicted"/>
<name>A0A2T5XXX9_9FLAO</name>
<reference evidence="1 2" key="1">
    <citation type="submission" date="2018-04" db="EMBL/GenBank/DDBJ databases">
        <title>Genomic Encyclopedia of Archaeal and Bacterial Type Strains, Phase II (KMG-II): from individual species to whole genera.</title>
        <authorList>
            <person name="Goeker M."/>
        </authorList>
    </citation>
    <scope>NUCLEOTIDE SEQUENCE [LARGE SCALE GENOMIC DNA]</scope>
    <source>
        <strain evidence="1 2">DSM 22902</strain>
    </source>
</reference>
<sequence>MPITSFFEEEYHYFMERINPEVGAWQYFPTVQEIAPDIDDLAQIMQFFIHIGKKDEIAKHCQKAIDTAINSRSCVNGGIETWILPKHNLTPLQQKQQYFNENKWGTRSVLR</sequence>
<accession>A0A2T5XXX9</accession>
<protein>
    <submittedName>
        <fullName evidence="1">Uncharacterized protein</fullName>
    </submittedName>
</protein>
<evidence type="ECO:0000313" key="2">
    <source>
        <dbReference type="Proteomes" id="UP000243985"/>
    </source>
</evidence>
<gene>
    <name evidence="1" type="ORF">C8P65_10133</name>
</gene>
<dbReference type="Proteomes" id="UP000243985">
    <property type="component" value="Unassembled WGS sequence"/>
</dbReference>